<gene>
    <name evidence="7" type="ORF">EM308_03445</name>
</gene>
<feature type="domain" description="VWFA" evidence="6">
    <location>
        <begin position="90"/>
        <end position="291"/>
    </location>
</feature>
<keyword evidence="3 5" id="KW-1133">Transmembrane helix</keyword>
<reference evidence="7 8" key="1">
    <citation type="submission" date="2016-10" db="EMBL/GenBank/DDBJ databases">
        <title>Flavobacterium gilvum sp. nov., isolated from stream water.</title>
        <authorList>
            <person name="Shin S.-K."/>
            <person name="Cho Y.-J."/>
            <person name="Yi H."/>
        </authorList>
    </citation>
    <scope>NUCLEOTIDE SEQUENCE [LARGE SCALE GENOMIC DNA]</scope>
    <source>
        <strain evidence="7 8">EM1308</strain>
    </source>
</reference>
<dbReference type="Proteomes" id="UP000175968">
    <property type="component" value="Chromosome"/>
</dbReference>
<dbReference type="EMBL" id="CP017479">
    <property type="protein sequence ID" value="AOW08627.1"/>
    <property type="molecule type" value="Genomic_DNA"/>
</dbReference>
<keyword evidence="8" id="KW-1185">Reference proteome</keyword>
<dbReference type="RefSeq" id="WP_035636363.1">
    <property type="nucleotide sequence ID" value="NZ_CP017479.1"/>
</dbReference>
<proteinExistence type="predicted"/>
<dbReference type="SMART" id="SM00327">
    <property type="entry name" value="VWA"/>
    <property type="match status" value="1"/>
</dbReference>
<dbReference type="SUPFAM" id="SSF53300">
    <property type="entry name" value="vWA-like"/>
    <property type="match status" value="1"/>
</dbReference>
<dbReference type="KEGG" id="fgl:EM308_03445"/>
<keyword evidence="4 5" id="KW-0472">Membrane</keyword>
<evidence type="ECO:0000256" key="2">
    <source>
        <dbReference type="ARBA" id="ARBA00022692"/>
    </source>
</evidence>
<dbReference type="InterPro" id="IPR036465">
    <property type="entry name" value="vWFA_dom_sf"/>
</dbReference>
<evidence type="ECO:0000256" key="3">
    <source>
        <dbReference type="ARBA" id="ARBA00022989"/>
    </source>
</evidence>
<dbReference type="PROSITE" id="PS50234">
    <property type="entry name" value="VWFA"/>
    <property type="match status" value="1"/>
</dbReference>
<evidence type="ECO:0000256" key="1">
    <source>
        <dbReference type="ARBA" id="ARBA00022475"/>
    </source>
</evidence>
<dbReference type="AlphaFoldDB" id="A0AAC9I675"/>
<dbReference type="Gene3D" id="3.40.50.410">
    <property type="entry name" value="von Willebrand factor, type A domain"/>
    <property type="match status" value="1"/>
</dbReference>
<dbReference type="PANTHER" id="PTHR22550:SF5">
    <property type="entry name" value="LEUCINE ZIPPER PROTEIN 4"/>
    <property type="match status" value="1"/>
</dbReference>
<evidence type="ECO:0000259" key="6">
    <source>
        <dbReference type="PROSITE" id="PS50234"/>
    </source>
</evidence>
<dbReference type="PANTHER" id="PTHR22550">
    <property type="entry name" value="SPORE GERMINATION PROTEIN"/>
    <property type="match status" value="1"/>
</dbReference>
<evidence type="ECO:0000256" key="4">
    <source>
        <dbReference type="ARBA" id="ARBA00023136"/>
    </source>
</evidence>
<feature type="transmembrane region" description="Helical" evidence="5">
    <location>
        <begin position="54"/>
        <end position="73"/>
    </location>
</feature>
<keyword evidence="1" id="KW-1003">Cell membrane</keyword>
<dbReference type="InterPro" id="IPR024163">
    <property type="entry name" value="Aerotolerance_reg_N"/>
</dbReference>
<evidence type="ECO:0000313" key="7">
    <source>
        <dbReference type="EMBL" id="AOW08627.1"/>
    </source>
</evidence>
<evidence type="ECO:0000313" key="8">
    <source>
        <dbReference type="Proteomes" id="UP000175968"/>
    </source>
</evidence>
<accession>A0AAC9I675</accession>
<feature type="transmembrane region" description="Helical" evidence="5">
    <location>
        <begin position="6"/>
        <end position="28"/>
    </location>
</feature>
<name>A0AAC9I675_9FLAO</name>
<dbReference type="Pfam" id="PF00092">
    <property type="entry name" value="VWA"/>
    <property type="match status" value="1"/>
</dbReference>
<sequence length="343" mass="38308">MELDESKYLYLLFILPVVAVLFLFNLYWKRKKQREFGDLEVIKRLSPERSVFKPFLKLTVLLLGLIALILGLVNPKIGTKVETVKREGIDIVFALDVSKSMLCEDVAPSRLEKSKQIVSQIINQLGNDRIGIVAYAGNAFPVLPITTDYSVAKMFLQSTNTDMVSSVGTSLDEAIKTSATFFDDKKTSKLLIMISDGEDHSEGAEAAAEEANKLGIKIITIGVGTEKGGTIPLKRNGVVESYKRDNEGNIVVTKLDAKNLEAIGKATKGGYVYGNNTKEVLEYIKAALDKIQKTEFEATQMADFQSQFQWFLGFGFVLLFVDVFFLERKTSWVNKLNLFNENK</sequence>
<protein>
    <submittedName>
        <fullName evidence="7">BatB protein</fullName>
    </submittedName>
</protein>
<organism evidence="7 8">
    <name type="scientific">Flavobacterium gilvum</name>
    <dbReference type="NCBI Taxonomy" id="1492737"/>
    <lineage>
        <taxon>Bacteria</taxon>
        <taxon>Pseudomonadati</taxon>
        <taxon>Bacteroidota</taxon>
        <taxon>Flavobacteriia</taxon>
        <taxon>Flavobacteriales</taxon>
        <taxon>Flavobacteriaceae</taxon>
        <taxon>Flavobacterium</taxon>
    </lineage>
</organism>
<feature type="transmembrane region" description="Helical" evidence="5">
    <location>
        <begin position="308"/>
        <end position="326"/>
    </location>
</feature>
<dbReference type="InterPro" id="IPR050768">
    <property type="entry name" value="UPF0353/GerABKA_families"/>
</dbReference>
<evidence type="ECO:0000256" key="5">
    <source>
        <dbReference type="SAM" id="Phobius"/>
    </source>
</evidence>
<dbReference type="Pfam" id="PF07584">
    <property type="entry name" value="BatA"/>
    <property type="match status" value="1"/>
</dbReference>
<dbReference type="InterPro" id="IPR002035">
    <property type="entry name" value="VWF_A"/>
</dbReference>
<keyword evidence="2 5" id="KW-0812">Transmembrane</keyword>